<dbReference type="AlphaFoldDB" id="A0A183E214"/>
<feature type="region of interest" description="Disordered" evidence="1">
    <location>
        <begin position="54"/>
        <end position="75"/>
    </location>
</feature>
<evidence type="ECO:0000256" key="1">
    <source>
        <dbReference type="SAM" id="MobiDB-lite"/>
    </source>
</evidence>
<feature type="region of interest" description="Disordered" evidence="1">
    <location>
        <begin position="1"/>
        <end position="21"/>
    </location>
</feature>
<sequence length="351" mass="39213">LTAENKEPKRKVRKGRRERLPTKEALVLGLHSFPDARSTGPVNNEMISGSLSKESFRRQMRPERQFRRSKTEYRGAQDTVEKYAQPMRLTHNPGPQAGYSIPRPIPQRPRIMLPLTIGVEQSDDDELSAARPIREPFTPEVSLSGTRRRHPTTGTLLAAREEKETRNSRVLDNLRNNPALAGIFQNEALVERLSRPSVLSAAQRSGSGARGNPITTYPRLAAAKNRRKTSRLKPIDYKVKQIVEERPIPPPLFIPKGRHTRIRLTGATEKEIPGIGGRFVIPSLDPTLPALNSAVHTQGKQRDEYDSMVKLPNNWRGGDVFGLHTKTRTERLIGGNGMVDTPAIGKYTAIG</sequence>
<dbReference type="WBParaSite" id="GPUH_0001502501-mRNA-1">
    <property type="protein sequence ID" value="GPUH_0001502501-mRNA-1"/>
    <property type="gene ID" value="GPUH_0001502501"/>
</dbReference>
<reference evidence="2" key="1">
    <citation type="submission" date="2016-06" db="UniProtKB">
        <authorList>
            <consortium name="WormBaseParasite"/>
        </authorList>
    </citation>
    <scope>IDENTIFICATION</scope>
</reference>
<evidence type="ECO:0000313" key="2">
    <source>
        <dbReference type="WBParaSite" id="GPUH_0001502501-mRNA-1"/>
    </source>
</evidence>
<accession>A0A183E214</accession>
<organism evidence="2">
    <name type="scientific">Gongylonema pulchrum</name>
    <dbReference type="NCBI Taxonomy" id="637853"/>
    <lineage>
        <taxon>Eukaryota</taxon>
        <taxon>Metazoa</taxon>
        <taxon>Ecdysozoa</taxon>
        <taxon>Nematoda</taxon>
        <taxon>Chromadorea</taxon>
        <taxon>Rhabditida</taxon>
        <taxon>Spirurina</taxon>
        <taxon>Spiruromorpha</taxon>
        <taxon>Spiruroidea</taxon>
        <taxon>Gongylonematidae</taxon>
        <taxon>Gongylonema</taxon>
    </lineage>
</organism>
<name>A0A183E214_9BILA</name>
<feature type="compositionally biased region" description="Basic residues" evidence="1">
    <location>
        <begin position="8"/>
        <end position="17"/>
    </location>
</feature>
<proteinExistence type="predicted"/>
<protein>
    <submittedName>
        <fullName evidence="2">DMAP_binding domain-containing protein</fullName>
    </submittedName>
</protein>